<dbReference type="AlphaFoldDB" id="A0A8T0PXX4"/>
<gene>
    <name evidence="2" type="ORF">PVAP13_7NG001417</name>
</gene>
<reference evidence="2" key="1">
    <citation type="submission" date="2020-05" db="EMBL/GenBank/DDBJ databases">
        <title>WGS assembly of Panicum virgatum.</title>
        <authorList>
            <person name="Lovell J.T."/>
            <person name="Jenkins J."/>
            <person name="Shu S."/>
            <person name="Juenger T.E."/>
            <person name="Schmutz J."/>
        </authorList>
    </citation>
    <scope>NUCLEOTIDE SEQUENCE</scope>
    <source>
        <strain evidence="2">AP13</strain>
    </source>
</reference>
<evidence type="ECO:0000256" key="1">
    <source>
        <dbReference type="SAM" id="MobiDB-lite"/>
    </source>
</evidence>
<accession>A0A8T0PXX4</accession>
<name>A0A8T0PXX4_PANVG</name>
<organism evidence="2 3">
    <name type="scientific">Panicum virgatum</name>
    <name type="common">Blackwell switchgrass</name>
    <dbReference type="NCBI Taxonomy" id="38727"/>
    <lineage>
        <taxon>Eukaryota</taxon>
        <taxon>Viridiplantae</taxon>
        <taxon>Streptophyta</taxon>
        <taxon>Embryophyta</taxon>
        <taxon>Tracheophyta</taxon>
        <taxon>Spermatophyta</taxon>
        <taxon>Magnoliopsida</taxon>
        <taxon>Liliopsida</taxon>
        <taxon>Poales</taxon>
        <taxon>Poaceae</taxon>
        <taxon>PACMAD clade</taxon>
        <taxon>Panicoideae</taxon>
        <taxon>Panicodae</taxon>
        <taxon>Paniceae</taxon>
        <taxon>Panicinae</taxon>
        <taxon>Panicum</taxon>
        <taxon>Panicum sect. Hiantes</taxon>
    </lineage>
</organism>
<sequence length="123" mass="13130">MRNLLTSAGYELAAALSLSPPQTAPSTEHRAATRSPDAATRALDCCTALARELWMGDLGFYGSLVRARLRPSVENPPQRSPPPPAAGNSLPIAGDRRIGCTPTPRTTKAEPTLTRRTGQAPRR</sequence>
<dbReference type="EMBL" id="CM029050">
    <property type="protein sequence ID" value="KAG2565232.1"/>
    <property type="molecule type" value="Genomic_DNA"/>
</dbReference>
<proteinExistence type="predicted"/>
<evidence type="ECO:0000313" key="3">
    <source>
        <dbReference type="Proteomes" id="UP000823388"/>
    </source>
</evidence>
<evidence type="ECO:0000313" key="2">
    <source>
        <dbReference type="EMBL" id="KAG2565232.1"/>
    </source>
</evidence>
<dbReference type="Proteomes" id="UP000823388">
    <property type="component" value="Chromosome 7N"/>
</dbReference>
<comment type="caution">
    <text evidence="2">The sequence shown here is derived from an EMBL/GenBank/DDBJ whole genome shotgun (WGS) entry which is preliminary data.</text>
</comment>
<feature type="region of interest" description="Disordered" evidence="1">
    <location>
        <begin position="16"/>
        <end position="38"/>
    </location>
</feature>
<keyword evidence="3" id="KW-1185">Reference proteome</keyword>
<feature type="region of interest" description="Disordered" evidence="1">
    <location>
        <begin position="71"/>
        <end position="123"/>
    </location>
</feature>
<protein>
    <submittedName>
        <fullName evidence="2">Uncharacterized protein</fullName>
    </submittedName>
</protein>